<keyword evidence="1" id="KW-0464">Manganese</keyword>
<comment type="cofactor">
    <cofactor evidence="1">
        <name>Mn(2+)</name>
        <dbReference type="ChEBI" id="CHEBI:29035"/>
    </cofactor>
</comment>
<dbReference type="Gene3D" id="3.60.40.10">
    <property type="entry name" value="PPM-type phosphatase domain"/>
    <property type="match status" value="1"/>
</dbReference>
<accession>A0A7S1JAT9</accession>
<feature type="domain" description="PPM-type phosphatase" evidence="2">
    <location>
        <begin position="38"/>
        <end position="329"/>
    </location>
</feature>
<comment type="cofactor">
    <cofactor evidence="1">
        <name>Mg(2+)</name>
        <dbReference type="ChEBI" id="CHEBI:18420"/>
    </cofactor>
</comment>
<evidence type="ECO:0000256" key="1">
    <source>
        <dbReference type="RuleBase" id="RU366020"/>
    </source>
</evidence>
<reference evidence="3" key="1">
    <citation type="submission" date="2021-01" db="EMBL/GenBank/DDBJ databases">
        <authorList>
            <person name="Corre E."/>
            <person name="Pelletier E."/>
            <person name="Niang G."/>
            <person name="Scheremetjew M."/>
            <person name="Finn R."/>
            <person name="Kale V."/>
            <person name="Holt S."/>
            <person name="Cochrane G."/>
            <person name="Meng A."/>
            <person name="Brown T."/>
            <person name="Cohen L."/>
        </authorList>
    </citation>
    <scope>NUCLEOTIDE SEQUENCE</scope>
    <source>
        <strain evidence="3">NIES-381</strain>
    </source>
</reference>
<dbReference type="SMART" id="SM00332">
    <property type="entry name" value="PP2Cc"/>
    <property type="match status" value="1"/>
</dbReference>
<evidence type="ECO:0000313" key="3">
    <source>
        <dbReference type="EMBL" id="CAD9038101.1"/>
    </source>
</evidence>
<keyword evidence="1" id="KW-0904">Protein phosphatase</keyword>
<dbReference type="PANTHER" id="PTHR12320">
    <property type="entry name" value="PROTEIN PHOSPHATASE 2C"/>
    <property type="match status" value="1"/>
</dbReference>
<dbReference type="GO" id="GO:0046872">
    <property type="term" value="F:metal ion binding"/>
    <property type="evidence" value="ECO:0007669"/>
    <property type="project" value="UniProtKB-UniRule"/>
</dbReference>
<keyword evidence="1" id="KW-0460">Magnesium</keyword>
<dbReference type="InterPro" id="IPR001932">
    <property type="entry name" value="PPM-type_phosphatase-like_dom"/>
</dbReference>
<protein>
    <recommendedName>
        <fullName evidence="1">Protein phosphatase</fullName>
        <ecNumber evidence="1">3.1.3.16</ecNumber>
    </recommendedName>
</protein>
<evidence type="ECO:0000259" key="2">
    <source>
        <dbReference type="PROSITE" id="PS51746"/>
    </source>
</evidence>
<keyword evidence="1" id="KW-0479">Metal-binding</keyword>
<dbReference type="SUPFAM" id="SSF81606">
    <property type="entry name" value="PP2C-like"/>
    <property type="match status" value="1"/>
</dbReference>
<name>A0A7S1JAT9_9EUGL</name>
<gene>
    <name evidence="3" type="ORF">EGYM00392_LOCUS49261</name>
</gene>
<sequence length="331" mass="36086">MLSRIPPTAVAATWGIARLTPKVRQIRLLSSPWCRISAVGISKDNVVEGSSELSVDPTLCGEDSFFIRTIQDGPYMTSIAWFGVADGVGGWRQYGVDPGLIARQVMRNASALVHGKGFPNNHTSAQMLIGESYWKVVYGKEVEAGSTTVCMAKVWPGVSKGFEILPKAAWMSDTKPAEVDEYILEVANIGDSGLIVLRPSVDKEGDAQTREDGQKSKPVRCVWQTPFNRIGQNAPLQLAVVPESMHQDGMIMTDPCEASVYRWRLQQGDILVMGTDGVWDNISPSNVEDITVECMGEGGLDVDMMARRVVEESLEGPKLDDITVSVCHITG</sequence>
<dbReference type="InterPro" id="IPR036457">
    <property type="entry name" value="PPM-type-like_dom_sf"/>
</dbReference>
<keyword evidence="1" id="KW-0378">Hydrolase</keyword>
<comment type="catalytic activity">
    <reaction evidence="1">
        <text>O-phospho-L-seryl-[protein] + H2O = L-seryl-[protein] + phosphate</text>
        <dbReference type="Rhea" id="RHEA:20629"/>
        <dbReference type="Rhea" id="RHEA-COMP:9863"/>
        <dbReference type="Rhea" id="RHEA-COMP:11604"/>
        <dbReference type="ChEBI" id="CHEBI:15377"/>
        <dbReference type="ChEBI" id="CHEBI:29999"/>
        <dbReference type="ChEBI" id="CHEBI:43474"/>
        <dbReference type="ChEBI" id="CHEBI:83421"/>
        <dbReference type="EC" id="3.1.3.16"/>
    </reaction>
</comment>
<dbReference type="PANTHER" id="PTHR12320:SF1">
    <property type="entry name" value="PROTEIN PHOSPHATASE PTC7 HOMOLOG"/>
    <property type="match status" value="1"/>
</dbReference>
<organism evidence="3">
    <name type="scientific">Eutreptiella gymnastica</name>
    <dbReference type="NCBI Taxonomy" id="73025"/>
    <lineage>
        <taxon>Eukaryota</taxon>
        <taxon>Discoba</taxon>
        <taxon>Euglenozoa</taxon>
        <taxon>Euglenida</taxon>
        <taxon>Spirocuta</taxon>
        <taxon>Euglenophyceae</taxon>
        <taxon>Eutreptiales</taxon>
        <taxon>Eutreptiaceae</taxon>
        <taxon>Eutreptiella</taxon>
    </lineage>
</organism>
<dbReference type="PROSITE" id="PS51746">
    <property type="entry name" value="PPM_2"/>
    <property type="match status" value="1"/>
</dbReference>
<dbReference type="EMBL" id="HBGA01133033">
    <property type="protein sequence ID" value="CAD9038101.1"/>
    <property type="molecule type" value="Transcribed_RNA"/>
</dbReference>
<dbReference type="EC" id="3.1.3.16" evidence="1"/>
<comment type="similarity">
    <text evidence="1">Belongs to the PP2C family.</text>
</comment>
<proteinExistence type="inferred from homology"/>
<dbReference type="GO" id="GO:0004722">
    <property type="term" value="F:protein serine/threonine phosphatase activity"/>
    <property type="evidence" value="ECO:0007669"/>
    <property type="project" value="UniProtKB-EC"/>
</dbReference>
<comment type="catalytic activity">
    <reaction evidence="1">
        <text>O-phospho-L-threonyl-[protein] + H2O = L-threonyl-[protein] + phosphate</text>
        <dbReference type="Rhea" id="RHEA:47004"/>
        <dbReference type="Rhea" id="RHEA-COMP:11060"/>
        <dbReference type="Rhea" id="RHEA-COMP:11605"/>
        <dbReference type="ChEBI" id="CHEBI:15377"/>
        <dbReference type="ChEBI" id="CHEBI:30013"/>
        <dbReference type="ChEBI" id="CHEBI:43474"/>
        <dbReference type="ChEBI" id="CHEBI:61977"/>
        <dbReference type="EC" id="3.1.3.16"/>
    </reaction>
</comment>
<dbReference type="AlphaFoldDB" id="A0A7S1JAT9"/>
<dbReference type="InterPro" id="IPR039123">
    <property type="entry name" value="PPTC7"/>
</dbReference>